<protein>
    <submittedName>
        <fullName evidence="2">Uncharacterized protein</fullName>
    </submittedName>
</protein>
<accession>A0A834C0M6</accession>
<feature type="region of interest" description="Disordered" evidence="1">
    <location>
        <begin position="1"/>
        <end position="79"/>
    </location>
</feature>
<evidence type="ECO:0000313" key="2">
    <source>
        <dbReference type="EMBL" id="KAF6720747.1"/>
    </source>
</evidence>
<dbReference type="AlphaFoldDB" id="A0A834C0M6"/>
<feature type="compositionally biased region" description="Basic and acidic residues" evidence="1">
    <location>
        <begin position="18"/>
        <end position="34"/>
    </location>
</feature>
<gene>
    <name evidence="2" type="ORF">FQA47_022059</name>
</gene>
<feature type="compositionally biased region" description="Basic and acidic residues" evidence="1">
    <location>
        <begin position="56"/>
        <end position="79"/>
    </location>
</feature>
<dbReference type="EMBL" id="WKFB01000514">
    <property type="protein sequence ID" value="KAF6720747.1"/>
    <property type="molecule type" value="Genomic_DNA"/>
</dbReference>
<organism evidence="2 3">
    <name type="scientific">Oryzias melastigma</name>
    <name type="common">Marine medaka</name>
    <dbReference type="NCBI Taxonomy" id="30732"/>
    <lineage>
        <taxon>Eukaryota</taxon>
        <taxon>Metazoa</taxon>
        <taxon>Chordata</taxon>
        <taxon>Craniata</taxon>
        <taxon>Vertebrata</taxon>
        <taxon>Euteleostomi</taxon>
        <taxon>Actinopterygii</taxon>
        <taxon>Neopterygii</taxon>
        <taxon>Teleostei</taxon>
        <taxon>Neoteleostei</taxon>
        <taxon>Acanthomorphata</taxon>
        <taxon>Ovalentaria</taxon>
        <taxon>Atherinomorphae</taxon>
        <taxon>Beloniformes</taxon>
        <taxon>Adrianichthyidae</taxon>
        <taxon>Oryziinae</taxon>
        <taxon>Oryzias</taxon>
    </lineage>
</organism>
<proteinExistence type="predicted"/>
<sequence>MSKNAIIQFQEGGACPPERGEPGSELESGPRWESVRSNQSKDALIQFQEGGACPPERGEPGSELEPRPRCESWKSSKSKDAIIQFREGGGSPERPVQAPDAQRVQMEPLGINWPLSFSVVRLIHMLLSMEKVTKFHRVMLKHGSAKSPSQGLQVRTWTII</sequence>
<evidence type="ECO:0000256" key="1">
    <source>
        <dbReference type="SAM" id="MobiDB-lite"/>
    </source>
</evidence>
<name>A0A834C0M6_ORYME</name>
<reference evidence="2" key="1">
    <citation type="journal article" name="BMC Genomics">
        <title>Long-read sequencing and de novo genome assembly of marine medaka (Oryzias melastigma).</title>
        <authorList>
            <person name="Liang P."/>
            <person name="Saqib H.S.A."/>
            <person name="Ni X."/>
            <person name="Shen Y."/>
        </authorList>
    </citation>
    <scope>NUCLEOTIDE SEQUENCE</scope>
    <source>
        <strain evidence="2">Bigg-433</strain>
    </source>
</reference>
<comment type="caution">
    <text evidence="2">The sequence shown here is derived from an EMBL/GenBank/DDBJ whole genome shotgun (WGS) entry which is preliminary data.</text>
</comment>
<dbReference type="Proteomes" id="UP000646548">
    <property type="component" value="Unassembled WGS sequence"/>
</dbReference>
<evidence type="ECO:0000313" key="3">
    <source>
        <dbReference type="Proteomes" id="UP000646548"/>
    </source>
</evidence>